<comment type="cofactor">
    <cofactor evidence="2">
        <name>Fe(3+)</name>
        <dbReference type="ChEBI" id="CHEBI:29034"/>
    </cofactor>
</comment>
<evidence type="ECO:0000256" key="8">
    <source>
        <dbReference type="ARBA" id="ARBA00022860"/>
    </source>
</evidence>
<evidence type="ECO:0000256" key="15">
    <source>
        <dbReference type="SAM" id="MobiDB-lite"/>
    </source>
</evidence>
<evidence type="ECO:0000256" key="4">
    <source>
        <dbReference type="ARBA" id="ARBA00011112"/>
    </source>
</evidence>
<comment type="similarity">
    <text evidence="3">Belongs to the PPP phosphatase family. PP-2B subfamily.</text>
</comment>
<dbReference type="InterPro" id="IPR004843">
    <property type="entry name" value="Calcineurin-like_PHP"/>
</dbReference>
<dbReference type="PROSITE" id="PS00125">
    <property type="entry name" value="SER_THR_PHOSPHATASE"/>
    <property type="match status" value="1"/>
</dbReference>
<reference evidence="17" key="1">
    <citation type="journal article" date="2020" name="Stud. Mycol.">
        <title>101 Dothideomycetes genomes: a test case for predicting lifestyles and emergence of pathogens.</title>
        <authorList>
            <person name="Haridas S."/>
            <person name="Albert R."/>
            <person name="Binder M."/>
            <person name="Bloem J."/>
            <person name="Labutti K."/>
            <person name="Salamov A."/>
            <person name="Andreopoulos B."/>
            <person name="Baker S."/>
            <person name="Barry K."/>
            <person name="Bills G."/>
            <person name="Bluhm B."/>
            <person name="Cannon C."/>
            <person name="Castanera R."/>
            <person name="Culley D."/>
            <person name="Daum C."/>
            <person name="Ezra D."/>
            <person name="Gonzalez J."/>
            <person name="Henrissat B."/>
            <person name="Kuo A."/>
            <person name="Liang C."/>
            <person name="Lipzen A."/>
            <person name="Lutzoni F."/>
            <person name="Magnuson J."/>
            <person name="Mondo S."/>
            <person name="Nolan M."/>
            <person name="Ohm R."/>
            <person name="Pangilinan J."/>
            <person name="Park H.-J."/>
            <person name="Ramirez L."/>
            <person name="Alfaro M."/>
            <person name="Sun H."/>
            <person name="Tritt A."/>
            <person name="Yoshinaga Y."/>
            <person name="Zwiers L.-H."/>
            <person name="Turgeon B."/>
            <person name="Goodwin S."/>
            <person name="Spatafora J."/>
            <person name="Crous P."/>
            <person name="Grigoriev I."/>
        </authorList>
    </citation>
    <scope>NUCLEOTIDE SEQUENCE</scope>
    <source>
        <strain evidence="17">CBS 161.51</strain>
    </source>
</reference>
<feature type="domain" description="Serine/threonine specific protein phosphatases" evidence="16">
    <location>
        <begin position="181"/>
        <end position="186"/>
    </location>
</feature>
<evidence type="ECO:0000259" key="16">
    <source>
        <dbReference type="PROSITE" id="PS00125"/>
    </source>
</evidence>
<evidence type="ECO:0000256" key="6">
    <source>
        <dbReference type="ARBA" id="ARBA00022801"/>
    </source>
</evidence>
<comment type="catalytic activity">
    <reaction evidence="12 14">
        <text>O-phospho-L-threonyl-[protein] + H2O = L-threonyl-[protein] + phosphate</text>
        <dbReference type="Rhea" id="RHEA:47004"/>
        <dbReference type="Rhea" id="RHEA-COMP:11060"/>
        <dbReference type="Rhea" id="RHEA-COMP:11605"/>
        <dbReference type="ChEBI" id="CHEBI:15377"/>
        <dbReference type="ChEBI" id="CHEBI:30013"/>
        <dbReference type="ChEBI" id="CHEBI:43474"/>
        <dbReference type="ChEBI" id="CHEBI:61977"/>
        <dbReference type="EC" id="3.1.3.16"/>
    </reaction>
</comment>
<dbReference type="GO" id="GO:0005516">
    <property type="term" value="F:calmodulin binding"/>
    <property type="evidence" value="ECO:0007669"/>
    <property type="project" value="UniProtKB-KW"/>
</dbReference>
<evidence type="ECO:0000256" key="13">
    <source>
        <dbReference type="ARBA" id="ARBA00053858"/>
    </source>
</evidence>
<dbReference type="AlphaFoldDB" id="A0A6A5S7C2"/>
<keyword evidence="6 14" id="KW-0378">Hydrolase</keyword>
<keyword evidence="18" id="KW-1185">Reference proteome</keyword>
<dbReference type="PRINTS" id="PR00114">
    <property type="entry name" value="STPHPHTASE"/>
</dbReference>
<evidence type="ECO:0000256" key="7">
    <source>
        <dbReference type="ARBA" id="ARBA00022833"/>
    </source>
</evidence>
<keyword evidence="8" id="KW-0112">Calmodulin-binding</keyword>
<gene>
    <name evidence="17" type="ORF">EJ02DRAFT_460418</name>
</gene>
<evidence type="ECO:0000256" key="12">
    <source>
        <dbReference type="ARBA" id="ARBA00048336"/>
    </source>
</evidence>
<dbReference type="Gene3D" id="3.60.21.10">
    <property type="match status" value="1"/>
</dbReference>
<feature type="compositionally biased region" description="Basic and acidic residues" evidence="15">
    <location>
        <begin position="508"/>
        <end position="522"/>
    </location>
</feature>
<comment type="catalytic activity">
    <reaction evidence="11">
        <text>O-phospho-L-seryl-[protein] + H2O = L-seryl-[protein] + phosphate</text>
        <dbReference type="Rhea" id="RHEA:20629"/>
        <dbReference type="Rhea" id="RHEA-COMP:9863"/>
        <dbReference type="Rhea" id="RHEA-COMP:11604"/>
        <dbReference type="ChEBI" id="CHEBI:15377"/>
        <dbReference type="ChEBI" id="CHEBI:29999"/>
        <dbReference type="ChEBI" id="CHEBI:43474"/>
        <dbReference type="ChEBI" id="CHEBI:83421"/>
        <dbReference type="EC" id="3.1.3.16"/>
    </reaction>
</comment>
<feature type="region of interest" description="Disordered" evidence="15">
    <location>
        <begin position="508"/>
        <end position="533"/>
    </location>
</feature>
<dbReference type="GO" id="GO:0046872">
    <property type="term" value="F:metal ion binding"/>
    <property type="evidence" value="ECO:0007669"/>
    <property type="project" value="UniProtKB-KW"/>
</dbReference>
<evidence type="ECO:0000313" key="17">
    <source>
        <dbReference type="EMBL" id="KAF1935404.1"/>
    </source>
</evidence>
<evidence type="ECO:0000256" key="2">
    <source>
        <dbReference type="ARBA" id="ARBA00001965"/>
    </source>
</evidence>
<name>A0A6A5S7C2_9PLEO</name>
<evidence type="ECO:0000256" key="3">
    <source>
        <dbReference type="ARBA" id="ARBA00009905"/>
    </source>
</evidence>
<dbReference type="SMART" id="SM00156">
    <property type="entry name" value="PP2Ac"/>
    <property type="match status" value="1"/>
</dbReference>
<dbReference type="PANTHER" id="PTHR45673">
    <property type="entry name" value="SERINE/THREONINE-PROTEIN PHOSPHATASE 2B CATALYTIC SUBUNIT 1-RELATED"/>
    <property type="match status" value="1"/>
</dbReference>
<evidence type="ECO:0000256" key="11">
    <source>
        <dbReference type="ARBA" id="ARBA00047761"/>
    </source>
</evidence>
<keyword evidence="7" id="KW-0862">Zinc</keyword>
<keyword evidence="5" id="KW-0479">Metal-binding</keyword>
<evidence type="ECO:0000256" key="1">
    <source>
        <dbReference type="ARBA" id="ARBA00001947"/>
    </source>
</evidence>
<comment type="subunit">
    <text evidence="4">Composed of two components (A and B), the A component is the catalytic subunit and the B component confers calcium sensitivity.</text>
</comment>
<dbReference type="FunFam" id="3.60.21.10:FF:000002">
    <property type="entry name" value="Serine/threonine-protein phosphatase"/>
    <property type="match status" value="1"/>
</dbReference>
<dbReference type="InterPro" id="IPR043360">
    <property type="entry name" value="PP2B"/>
</dbReference>
<keyword evidence="9" id="KW-0904">Protein phosphatase</keyword>
<evidence type="ECO:0000313" key="18">
    <source>
        <dbReference type="Proteomes" id="UP000800038"/>
    </source>
</evidence>
<protein>
    <recommendedName>
        <fullName evidence="14">Serine/threonine-protein phosphatase</fullName>
        <ecNumber evidence="14">3.1.3.16</ecNumber>
    </recommendedName>
</protein>
<dbReference type="InterPro" id="IPR029052">
    <property type="entry name" value="Metallo-depent_PP-like"/>
</dbReference>
<dbReference type="Proteomes" id="UP000800038">
    <property type="component" value="Unassembled WGS sequence"/>
</dbReference>
<evidence type="ECO:0000256" key="9">
    <source>
        <dbReference type="ARBA" id="ARBA00022912"/>
    </source>
</evidence>
<evidence type="ECO:0000256" key="5">
    <source>
        <dbReference type="ARBA" id="ARBA00022723"/>
    </source>
</evidence>
<sequence>MENNQQEPDQSKFIDNAIRAVREKKPLPEIDFTLHTMEDGSQVNTQERVCKDVQAPAFHPPTDEQFFSPQDRTKPNIQFLKQHFYREGRLTEQQALWILKKGTEILKSEPNMLEMDAPITVCGDVHGQYYDLMKLFEVGGDPAETRYLFLGDYVDRGYFSIECVLYLWSLKIWYPNTLWLLRGNHECRHLTDYFTFKLECKHKYSEAIYEACMDSFCALPLAAVMNKQFLCIHGGLSPELHTLDDLKSIDRFREPPTHGLMCDILWADPLEEFGQEKTNDFFVHNHVRGCSYFFSYPAACAFLEKNNLLSIIRAHEAQDAGYRMYRKTRTTGFPSVMTIFSAPNYLDVYNNKAAVLKYENNVMNIRQFNCTPHPYWLPNFMDVFTWSLPFVGEKITDMLIAILNTCSKEELEEETPSTIASGPSSPPLSSLDPDSTEFKRRAIKNKILAIGRLSRVFQVLREESERVTELKTASGGRLPAGTLMLGAEGIKQAIHSFEDARKVDLQNERLPPSHEEVRKSQEDSQPSQDASACLLDPGAARGARYNISARDPRVELKASSEAAKGLGF</sequence>
<dbReference type="SUPFAM" id="SSF56300">
    <property type="entry name" value="Metallo-dependent phosphatases"/>
    <property type="match status" value="1"/>
</dbReference>
<dbReference type="GO" id="GO:0033192">
    <property type="term" value="F:calmodulin-dependent protein phosphatase activity"/>
    <property type="evidence" value="ECO:0007669"/>
    <property type="project" value="InterPro"/>
</dbReference>
<dbReference type="EC" id="3.1.3.16" evidence="14"/>
<dbReference type="OrthoDB" id="5593063at2759"/>
<evidence type="ECO:0000256" key="10">
    <source>
        <dbReference type="ARBA" id="ARBA00023004"/>
    </source>
</evidence>
<comment type="function">
    <text evidence="13">Calcium-dependent, calmodulin-stimulated protein phosphatase. This subunit may have a role in the calmodulin activation of calcineurin.</text>
</comment>
<feature type="region of interest" description="Disordered" evidence="15">
    <location>
        <begin position="412"/>
        <end position="435"/>
    </location>
</feature>
<keyword evidence="10" id="KW-0408">Iron</keyword>
<dbReference type="CDD" id="cd07416">
    <property type="entry name" value="MPP_PP2B"/>
    <property type="match status" value="1"/>
</dbReference>
<comment type="cofactor">
    <cofactor evidence="1">
        <name>Zn(2+)</name>
        <dbReference type="ChEBI" id="CHEBI:29105"/>
    </cofactor>
</comment>
<dbReference type="EMBL" id="ML976275">
    <property type="protein sequence ID" value="KAF1935404.1"/>
    <property type="molecule type" value="Genomic_DNA"/>
</dbReference>
<dbReference type="GO" id="GO:0097720">
    <property type="term" value="P:calcineurin-mediated signaling"/>
    <property type="evidence" value="ECO:0007669"/>
    <property type="project" value="InterPro"/>
</dbReference>
<accession>A0A6A5S7C2</accession>
<proteinExistence type="inferred from homology"/>
<organism evidence="17 18">
    <name type="scientific">Clathrospora elynae</name>
    <dbReference type="NCBI Taxonomy" id="706981"/>
    <lineage>
        <taxon>Eukaryota</taxon>
        <taxon>Fungi</taxon>
        <taxon>Dikarya</taxon>
        <taxon>Ascomycota</taxon>
        <taxon>Pezizomycotina</taxon>
        <taxon>Dothideomycetes</taxon>
        <taxon>Pleosporomycetidae</taxon>
        <taxon>Pleosporales</taxon>
        <taxon>Diademaceae</taxon>
        <taxon>Clathrospora</taxon>
    </lineage>
</organism>
<dbReference type="Pfam" id="PF00149">
    <property type="entry name" value="Metallophos"/>
    <property type="match status" value="1"/>
</dbReference>
<evidence type="ECO:0000256" key="14">
    <source>
        <dbReference type="RuleBase" id="RU004273"/>
    </source>
</evidence>
<dbReference type="InterPro" id="IPR006186">
    <property type="entry name" value="Ser/Thr-sp_prot-phosphatase"/>
</dbReference>
<dbReference type="InterPro" id="IPR041751">
    <property type="entry name" value="MPP_PP2B"/>
</dbReference>